<dbReference type="EMBL" id="QRUB01000002">
    <property type="protein sequence ID" value="RGR29092.1"/>
    <property type="molecule type" value="Genomic_DNA"/>
</dbReference>
<evidence type="ECO:0000313" key="4">
    <source>
        <dbReference type="Proteomes" id="UP000284161"/>
    </source>
</evidence>
<evidence type="ECO:0000313" key="1">
    <source>
        <dbReference type="EMBL" id="RGM13640.1"/>
    </source>
</evidence>
<protein>
    <submittedName>
        <fullName evidence="1">Uncharacterized protein</fullName>
    </submittedName>
</protein>
<dbReference type="RefSeq" id="WP_117741629.1">
    <property type="nucleotide sequence ID" value="NZ_QRUB01000002.1"/>
</dbReference>
<evidence type="ECO:0000313" key="2">
    <source>
        <dbReference type="EMBL" id="RGR29092.1"/>
    </source>
</evidence>
<comment type="caution">
    <text evidence="1">The sequence shown here is derived from an EMBL/GenBank/DDBJ whole genome shotgun (WGS) entry which is preliminary data.</text>
</comment>
<dbReference type="EMBL" id="QSSV01000008">
    <property type="protein sequence ID" value="RGM13640.1"/>
    <property type="molecule type" value="Genomic_DNA"/>
</dbReference>
<evidence type="ECO:0000313" key="3">
    <source>
        <dbReference type="Proteomes" id="UP000261223"/>
    </source>
</evidence>
<accession>A0A3E4UPR5</accession>
<dbReference type="AlphaFoldDB" id="A0A3E4UPR5"/>
<organism evidence="1 3">
    <name type="scientific">Bacteroides stercoris</name>
    <dbReference type="NCBI Taxonomy" id="46506"/>
    <lineage>
        <taxon>Bacteria</taxon>
        <taxon>Pseudomonadati</taxon>
        <taxon>Bacteroidota</taxon>
        <taxon>Bacteroidia</taxon>
        <taxon>Bacteroidales</taxon>
        <taxon>Bacteroidaceae</taxon>
        <taxon>Bacteroides</taxon>
    </lineage>
</organism>
<name>A0A3E4UPR5_BACSE</name>
<sequence length="165" mass="20667">MKQRRNRTESNYRRAKVNSWCRLLEKDFDWDYVFLLEIERKKIMEMHEYFKKCIRLDKMPIVTRDLRLCINLLDIVLEKDDLQLEFSEMKTMRRDDGMYEMVESPHVIACRNLYINTKNASRFCLFKFPTDDYDIEIIHKEELRRYKAWYLYNKIRTYKLFSWWD</sequence>
<dbReference type="Proteomes" id="UP000261223">
    <property type="component" value="Unassembled WGS sequence"/>
</dbReference>
<dbReference type="Proteomes" id="UP000284161">
    <property type="component" value="Unassembled WGS sequence"/>
</dbReference>
<gene>
    <name evidence="2" type="ORF">DWY58_03435</name>
    <name evidence="1" type="ORF">DXC34_07480</name>
</gene>
<reference evidence="3 4" key="1">
    <citation type="submission" date="2018-08" db="EMBL/GenBank/DDBJ databases">
        <title>A genome reference for cultivated species of the human gut microbiota.</title>
        <authorList>
            <person name="Zou Y."/>
            <person name="Xue W."/>
            <person name="Luo G."/>
        </authorList>
    </citation>
    <scope>NUCLEOTIDE SEQUENCE [LARGE SCALE GENOMIC DNA]</scope>
    <source>
        <strain evidence="2 4">AF25-6</strain>
        <strain evidence="1 3">TF03-6</strain>
    </source>
</reference>
<proteinExistence type="predicted"/>